<dbReference type="InterPro" id="IPR007148">
    <property type="entry name" value="SSU_processome_Utp12"/>
</dbReference>
<feature type="non-terminal residue" evidence="6">
    <location>
        <position position="331"/>
    </location>
</feature>
<evidence type="ECO:0000259" key="5">
    <source>
        <dbReference type="Pfam" id="PF04003"/>
    </source>
</evidence>
<dbReference type="EMBL" id="JP287518">
    <property type="protein sequence ID" value="AEQ18342.1"/>
    <property type="molecule type" value="mRNA"/>
</dbReference>
<comment type="similarity">
    <text evidence="3">Belongs to the WD repeat WDR3/UTP12 family.</text>
</comment>
<dbReference type="PROSITE" id="PS50082">
    <property type="entry name" value="WD_REPEATS_2"/>
    <property type="match status" value="1"/>
</dbReference>
<feature type="domain" description="Small-subunit processome Utp12" evidence="5">
    <location>
        <begin position="213"/>
        <end position="285"/>
    </location>
</feature>
<dbReference type="InterPro" id="IPR001680">
    <property type="entry name" value="WD40_rpt"/>
</dbReference>
<name>G5E2A4_9PIPI</name>
<dbReference type="GO" id="GO:0034388">
    <property type="term" value="C:Pwp2p-containing subcomplex of 90S preribosome"/>
    <property type="evidence" value="ECO:0007669"/>
    <property type="project" value="TreeGrafter"/>
</dbReference>
<feature type="non-terminal residue" evidence="6">
    <location>
        <position position="1"/>
    </location>
</feature>
<sequence>DVEESTEERILRFQRYGSIMREGRDRVVTLGTDRTRRFLACHGTDSVLEVKIWNRSTLQCIRTMPCEYALCSLFVPGDRHVIVGTKTGNLQIFDLASGNLLDTVKAHDGAVWSVSLSPDQRGFASGGADKTVRFWDFELVNEETNGQSSRRLSVAGKTIETVKATERIMEAIELHREESAKLEEHKELCKVSGKELPFRTHPILQAFGNISPSDYVLDVLKKVKSSELEESLLVLPFSYVPDVLTLFRDYIRQGRDAELICRCLFFLLRIHSGQVTSNKMLLGVIEDRDTMGVNMAALQFLKREIEAKEEVQFFADATERFEEKKRKRKKN</sequence>
<protein>
    <submittedName>
        <fullName evidence="6">Putative wd repeat domain 3</fullName>
    </submittedName>
</protein>
<dbReference type="Pfam" id="PF04003">
    <property type="entry name" value="Utp12"/>
    <property type="match status" value="1"/>
</dbReference>
<evidence type="ECO:0000313" key="6">
    <source>
        <dbReference type="EMBL" id="AEQ18342.1"/>
    </source>
</evidence>
<evidence type="ECO:0000256" key="2">
    <source>
        <dbReference type="ARBA" id="ARBA00022737"/>
    </source>
</evidence>
<organism evidence="6">
    <name type="scientific">Hymenochirus curtipes</name>
    <name type="common">western dwarf clawed frog</name>
    <dbReference type="NCBI Taxonomy" id="8362"/>
    <lineage>
        <taxon>Eukaryota</taxon>
        <taxon>Metazoa</taxon>
        <taxon>Chordata</taxon>
        <taxon>Craniata</taxon>
        <taxon>Vertebrata</taxon>
        <taxon>Euteleostomi</taxon>
        <taxon>Amphibia</taxon>
        <taxon>Batrachia</taxon>
        <taxon>Anura</taxon>
        <taxon>Pipoidea</taxon>
        <taxon>Pipidae</taxon>
        <taxon>Pipinae</taxon>
        <taxon>Hymenochirus</taxon>
    </lineage>
</organism>
<dbReference type="AlphaFoldDB" id="G5E2A4"/>
<dbReference type="InterPro" id="IPR051570">
    <property type="entry name" value="TBC1_cilium_biogenesis"/>
</dbReference>
<accession>G5E2A4</accession>
<dbReference type="GO" id="GO:0032040">
    <property type="term" value="C:small-subunit processome"/>
    <property type="evidence" value="ECO:0007669"/>
    <property type="project" value="TreeGrafter"/>
</dbReference>
<evidence type="ECO:0000256" key="3">
    <source>
        <dbReference type="ARBA" id="ARBA00038229"/>
    </source>
</evidence>
<keyword evidence="2" id="KW-0677">Repeat</keyword>
<dbReference type="Gene3D" id="2.130.10.10">
    <property type="entry name" value="YVTN repeat-like/Quinoprotein amine dehydrogenase"/>
    <property type="match status" value="1"/>
</dbReference>
<dbReference type="GO" id="GO:0030490">
    <property type="term" value="P:maturation of SSU-rRNA"/>
    <property type="evidence" value="ECO:0007669"/>
    <property type="project" value="TreeGrafter"/>
</dbReference>
<dbReference type="PANTHER" id="PTHR19853">
    <property type="entry name" value="WD REPEAT CONTAINING PROTEIN 3 WDR3"/>
    <property type="match status" value="1"/>
</dbReference>
<dbReference type="Pfam" id="PF00400">
    <property type="entry name" value="WD40"/>
    <property type="match status" value="1"/>
</dbReference>
<dbReference type="GO" id="GO:0030515">
    <property type="term" value="F:snoRNA binding"/>
    <property type="evidence" value="ECO:0007669"/>
    <property type="project" value="TreeGrafter"/>
</dbReference>
<dbReference type="PANTHER" id="PTHR19853:SF0">
    <property type="entry name" value="WD REPEAT-CONTAINING PROTEIN 3"/>
    <property type="match status" value="1"/>
</dbReference>
<dbReference type="InterPro" id="IPR015943">
    <property type="entry name" value="WD40/YVTN_repeat-like_dom_sf"/>
</dbReference>
<feature type="repeat" description="WD" evidence="4">
    <location>
        <begin position="104"/>
        <end position="138"/>
    </location>
</feature>
<evidence type="ECO:0000256" key="4">
    <source>
        <dbReference type="PROSITE-ProRule" id="PRU00221"/>
    </source>
</evidence>
<dbReference type="InterPro" id="IPR036322">
    <property type="entry name" value="WD40_repeat_dom_sf"/>
</dbReference>
<keyword evidence="1 4" id="KW-0853">WD repeat</keyword>
<reference evidence="6" key="1">
    <citation type="submission" date="2011-09" db="EMBL/GenBank/DDBJ databases">
        <title>The odds of duplicate gene persistence after polyploidization.</title>
        <authorList>
            <person name="Chain F.J.J."/>
            <person name="Evans B.J."/>
            <person name="Dushoff J."/>
        </authorList>
    </citation>
    <scope>NUCLEOTIDE SEQUENCE</scope>
    <source>
        <tissue evidence="6">Liver</tissue>
    </source>
</reference>
<dbReference type="SUPFAM" id="SSF50978">
    <property type="entry name" value="WD40 repeat-like"/>
    <property type="match status" value="1"/>
</dbReference>
<evidence type="ECO:0000256" key="1">
    <source>
        <dbReference type="ARBA" id="ARBA00022574"/>
    </source>
</evidence>
<dbReference type="SMART" id="SM00320">
    <property type="entry name" value="WD40"/>
    <property type="match status" value="2"/>
</dbReference>
<dbReference type="PROSITE" id="PS50294">
    <property type="entry name" value="WD_REPEATS_REGION"/>
    <property type="match status" value="1"/>
</dbReference>
<proteinExistence type="evidence at transcript level"/>